<protein>
    <recommendedName>
        <fullName evidence="4">Dirigent protein</fullName>
    </recommendedName>
</protein>
<dbReference type="InterPro" id="IPR044859">
    <property type="entry name" value="Allene_oxi_cyc_Dirigent"/>
</dbReference>
<comment type="function">
    <text evidence="4">Dirigent proteins impart stereoselectivity on the phenoxy radical-coupling reaction, yielding optically active lignans from two molecules of coniferyl alcohol in the biosynthesis of lignans, flavonolignans, and alkaloids and thus plays a central role in plant secondary metabolism.</text>
</comment>
<keyword evidence="4" id="KW-0052">Apoplast</keyword>
<dbReference type="OrthoDB" id="1864232at2759"/>
<dbReference type="Pfam" id="PF03018">
    <property type="entry name" value="Dirigent"/>
    <property type="match status" value="1"/>
</dbReference>
<dbReference type="Gene3D" id="2.40.480.10">
    <property type="entry name" value="Allene oxide cyclase-like"/>
    <property type="match status" value="1"/>
</dbReference>
<dbReference type="GO" id="GO:0048046">
    <property type="term" value="C:apoplast"/>
    <property type="evidence" value="ECO:0007669"/>
    <property type="project" value="UniProtKB-SubCell"/>
</dbReference>
<sequence length="213" mass="23491">MAKLSLVVVISFFITTLISFCYASSYDRAFVLEGNSLFTEVGELPTLQRSKVYNFEVYWHESFIPPNASSIVIGGADLSQIDPRGFGTAYAFDCPLTIKPKVPTSPDDVIGNAQGYYILSAREEVGLAVTMNMHFKGDSEKKNVLSFQGRVQSSGNIREVPIIGGSGKFRGATGYYKSRMVSSDPKTHQNIVLFNVMMKIPSKTTINPLFESM</sequence>
<dbReference type="OMA" id="ERTHRTW"/>
<dbReference type="InterPro" id="IPR004265">
    <property type="entry name" value="Dirigent"/>
</dbReference>
<organism evidence="5 6">
    <name type="scientific">Zostera marina</name>
    <name type="common">Eelgrass</name>
    <dbReference type="NCBI Taxonomy" id="29655"/>
    <lineage>
        <taxon>Eukaryota</taxon>
        <taxon>Viridiplantae</taxon>
        <taxon>Streptophyta</taxon>
        <taxon>Embryophyta</taxon>
        <taxon>Tracheophyta</taxon>
        <taxon>Spermatophyta</taxon>
        <taxon>Magnoliopsida</taxon>
        <taxon>Liliopsida</taxon>
        <taxon>Zosteraceae</taxon>
        <taxon>Zostera</taxon>
    </lineage>
</organism>
<dbReference type="GO" id="GO:0009699">
    <property type="term" value="P:phenylpropanoid biosynthetic process"/>
    <property type="evidence" value="ECO:0007669"/>
    <property type="project" value="UniProtKB-ARBA"/>
</dbReference>
<evidence type="ECO:0000313" key="6">
    <source>
        <dbReference type="Proteomes" id="UP000036987"/>
    </source>
</evidence>
<dbReference type="PANTHER" id="PTHR21495">
    <property type="entry name" value="NUCLEOPORIN-RELATED"/>
    <property type="match status" value="1"/>
</dbReference>
<proteinExistence type="inferred from homology"/>
<evidence type="ECO:0000256" key="1">
    <source>
        <dbReference type="ARBA" id="ARBA00010746"/>
    </source>
</evidence>
<comment type="subcellular location">
    <subcellularLocation>
        <location evidence="4">Secreted</location>
        <location evidence="4">Extracellular space</location>
        <location evidence="4">Apoplast</location>
    </subcellularLocation>
</comment>
<keyword evidence="6" id="KW-1185">Reference proteome</keyword>
<evidence type="ECO:0000256" key="3">
    <source>
        <dbReference type="ARBA" id="ARBA00022525"/>
    </source>
</evidence>
<name>A0A0K9NTF0_ZOSMR</name>
<evidence type="ECO:0000256" key="4">
    <source>
        <dbReference type="RuleBase" id="RU363099"/>
    </source>
</evidence>
<evidence type="ECO:0000256" key="2">
    <source>
        <dbReference type="ARBA" id="ARBA00011738"/>
    </source>
</evidence>
<comment type="subunit">
    <text evidence="2 4">Homodimer.</text>
</comment>
<evidence type="ECO:0000313" key="5">
    <source>
        <dbReference type="EMBL" id="KMZ60054.1"/>
    </source>
</evidence>
<dbReference type="Proteomes" id="UP000036987">
    <property type="component" value="Unassembled WGS sequence"/>
</dbReference>
<comment type="similarity">
    <text evidence="1 4">Belongs to the plant dirigent protein family.</text>
</comment>
<reference evidence="6" key="1">
    <citation type="journal article" date="2016" name="Nature">
        <title>The genome of the seagrass Zostera marina reveals angiosperm adaptation to the sea.</title>
        <authorList>
            <person name="Olsen J.L."/>
            <person name="Rouze P."/>
            <person name="Verhelst B."/>
            <person name="Lin Y.-C."/>
            <person name="Bayer T."/>
            <person name="Collen J."/>
            <person name="Dattolo E."/>
            <person name="De Paoli E."/>
            <person name="Dittami S."/>
            <person name="Maumus F."/>
            <person name="Michel G."/>
            <person name="Kersting A."/>
            <person name="Lauritano C."/>
            <person name="Lohaus R."/>
            <person name="Toepel M."/>
            <person name="Tonon T."/>
            <person name="Vanneste K."/>
            <person name="Amirebrahimi M."/>
            <person name="Brakel J."/>
            <person name="Bostroem C."/>
            <person name="Chovatia M."/>
            <person name="Grimwood J."/>
            <person name="Jenkins J.W."/>
            <person name="Jueterbock A."/>
            <person name="Mraz A."/>
            <person name="Stam W.T."/>
            <person name="Tice H."/>
            <person name="Bornberg-Bauer E."/>
            <person name="Green P.J."/>
            <person name="Pearson G.A."/>
            <person name="Procaccini G."/>
            <person name="Duarte C.M."/>
            <person name="Schmutz J."/>
            <person name="Reusch T.B.H."/>
            <person name="Van de Peer Y."/>
        </authorList>
    </citation>
    <scope>NUCLEOTIDE SEQUENCE [LARGE SCALE GENOMIC DNA]</scope>
    <source>
        <strain evidence="6">cv. Finnish</strain>
    </source>
</reference>
<comment type="caution">
    <text evidence="5">The sequence shown here is derived from an EMBL/GenBank/DDBJ whole genome shotgun (WGS) entry which is preliminary data.</text>
</comment>
<dbReference type="AlphaFoldDB" id="A0A0K9NTF0"/>
<keyword evidence="3 4" id="KW-0964">Secreted</keyword>
<accession>A0A0K9NTF0</accession>
<gene>
    <name evidence="5" type="ORF">ZOSMA_61G00270</name>
</gene>
<dbReference type="EMBL" id="LFYR01001661">
    <property type="protein sequence ID" value="KMZ60054.1"/>
    <property type="molecule type" value="Genomic_DNA"/>
</dbReference>